<dbReference type="eggNOG" id="COG1670">
    <property type="taxonomic scope" value="Bacteria"/>
</dbReference>
<dbReference type="InterPro" id="IPR016181">
    <property type="entry name" value="Acyl_CoA_acyltransferase"/>
</dbReference>
<dbReference type="InterPro" id="IPR000182">
    <property type="entry name" value="GNAT_dom"/>
</dbReference>
<evidence type="ECO:0000313" key="2">
    <source>
        <dbReference type="EMBL" id="AFT88705.1"/>
    </source>
</evidence>
<name>K0DUX4_9BURK</name>
<accession>K0DUX4</accession>
<protein>
    <submittedName>
        <fullName evidence="2">GCN5-like N-acetyltransferase</fullName>
    </submittedName>
</protein>
<dbReference type="GO" id="GO:0008999">
    <property type="term" value="F:protein-N-terminal-alanine acetyltransferase activity"/>
    <property type="evidence" value="ECO:0007669"/>
    <property type="project" value="TreeGrafter"/>
</dbReference>
<dbReference type="Pfam" id="PF13302">
    <property type="entry name" value="Acetyltransf_3"/>
    <property type="match status" value="1"/>
</dbReference>
<dbReference type="FunFam" id="3.40.630.30:FF:000047">
    <property type="entry name" value="Acetyltransferase, GNAT family"/>
    <property type="match status" value="1"/>
</dbReference>
<gene>
    <name evidence="2" type="ORF">BUPH_01253</name>
</gene>
<dbReference type="PANTHER" id="PTHR43441:SF2">
    <property type="entry name" value="FAMILY ACETYLTRANSFERASE, PUTATIVE (AFU_ORTHOLOGUE AFUA_7G00850)-RELATED"/>
    <property type="match status" value="1"/>
</dbReference>
<evidence type="ECO:0000313" key="3">
    <source>
        <dbReference type="Proteomes" id="UP000010105"/>
    </source>
</evidence>
<dbReference type="Proteomes" id="UP000010105">
    <property type="component" value="Chromosome 2"/>
</dbReference>
<dbReference type="AlphaFoldDB" id="K0DUX4"/>
<reference evidence="2 3" key="1">
    <citation type="journal article" date="2012" name="J. Bacteriol.">
        <title>Complete Genome Sequence of Burkholderia phenoliruptrix BR3459a (CLA1), a Heat-Tolerant, Nitrogen-Fixing Symbiont of Mimosa flocculosa.</title>
        <authorList>
            <person name="de Oliveira Cunha C."/>
            <person name="Goda Zuleta L.F."/>
            <person name="Paula de Almeida L.G."/>
            <person name="Prioli Ciapina L."/>
            <person name="Lustrino Borges W."/>
            <person name="Pitard R.M."/>
            <person name="Baldani J.I."/>
            <person name="Straliotto R."/>
            <person name="de Faria S.M."/>
            <person name="Hungria M."/>
            <person name="Sousa Cavada B."/>
            <person name="Mercante F.M."/>
            <person name="Ribeiro de Vasconcelos A.T."/>
        </authorList>
    </citation>
    <scope>NUCLEOTIDE SEQUENCE [LARGE SCALE GENOMIC DNA]</scope>
    <source>
        <strain evidence="2 3">BR3459a</strain>
    </source>
</reference>
<dbReference type="GO" id="GO:1990189">
    <property type="term" value="F:protein N-terminal-serine acetyltransferase activity"/>
    <property type="evidence" value="ECO:0007669"/>
    <property type="project" value="TreeGrafter"/>
</dbReference>
<dbReference type="STRING" id="1229205.BUPH_01253"/>
<dbReference type="PANTHER" id="PTHR43441">
    <property type="entry name" value="RIBOSOMAL-PROTEIN-SERINE ACETYLTRANSFERASE"/>
    <property type="match status" value="1"/>
</dbReference>
<organism evidence="2 3">
    <name type="scientific">Paraburkholderia phenoliruptrix BR3459a</name>
    <dbReference type="NCBI Taxonomy" id="1229205"/>
    <lineage>
        <taxon>Bacteria</taxon>
        <taxon>Pseudomonadati</taxon>
        <taxon>Pseudomonadota</taxon>
        <taxon>Betaproteobacteria</taxon>
        <taxon>Burkholderiales</taxon>
        <taxon>Burkholderiaceae</taxon>
        <taxon>Paraburkholderia</taxon>
    </lineage>
</organism>
<dbReference type="Gene3D" id="3.40.630.30">
    <property type="match status" value="1"/>
</dbReference>
<dbReference type="PATRIC" id="fig|1229205.11.peg.5197"/>
<dbReference type="KEGG" id="bpx:BUPH_01253"/>
<feature type="domain" description="N-acetyltransferase" evidence="1">
    <location>
        <begin position="54"/>
        <end position="212"/>
    </location>
</feature>
<sequence>MIFSGIFTINHTHHARSADMEPRRNAFGQPIGEPLPEWRGAQPPGRAQLAGRYCRIEPVNVDAHAADLFDAYHSAADGRDWTYLGVGPFETAEAYREHLGRLAASADPLHYTLIDNASGKAVGTFALMRIDPPNGVIEVGHVVYSPRLKRTRIATEAMFLLMQYVFDELGYRRFEWKCDSLNEPSRAAALRYGFTFEGIFRQAIVYRQRNRDTAWFSIIDSEWPALRASYPRWLDDANFDAEGRQIQKLADLIARQRAAS</sequence>
<dbReference type="HOGENOM" id="CLU_013985_1_2_4"/>
<dbReference type="EMBL" id="CP003864">
    <property type="protein sequence ID" value="AFT88705.1"/>
    <property type="molecule type" value="Genomic_DNA"/>
</dbReference>
<dbReference type="SUPFAM" id="SSF55729">
    <property type="entry name" value="Acyl-CoA N-acyltransferases (Nat)"/>
    <property type="match status" value="1"/>
</dbReference>
<proteinExistence type="predicted"/>
<dbReference type="PROSITE" id="PS51186">
    <property type="entry name" value="GNAT"/>
    <property type="match status" value="1"/>
</dbReference>
<keyword evidence="2" id="KW-0808">Transferase</keyword>
<dbReference type="InterPro" id="IPR051908">
    <property type="entry name" value="Ribosomal_N-acetyltransferase"/>
</dbReference>
<evidence type="ECO:0000259" key="1">
    <source>
        <dbReference type="PROSITE" id="PS51186"/>
    </source>
</evidence>